<dbReference type="EMBL" id="SOEB01000016">
    <property type="protein sequence ID" value="TDX26846.1"/>
    <property type="molecule type" value="Genomic_DNA"/>
</dbReference>
<dbReference type="PANTHER" id="PTHR35004:SF7">
    <property type="entry name" value="INTEGRASE PROTEIN"/>
    <property type="match status" value="1"/>
</dbReference>
<gene>
    <name evidence="4" type="ORF">EV657_11625</name>
</gene>
<dbReference type="Proteomes" id="UP000295484">
    <property type="component" value="Unassembled WGS sequence"/>
</dbReference>
<accession>A0A4R8FKR2</accession>
<proteinExistence type="inferred from homology"/>
<feature type="domain" description="Integrase catalytic" evidence="3">
    <location>
        <begin position="23"/>
        <end position="199"/>
    </location>
</feature>
<evidence type="ECO:0000313" key="5">
    <source>
        <dbReference type="Proteomes" id="UP000295484"/>
    </source>
</evidence>
<dbReference type="InterPro" id="IPR012337">
    <property type="entry name" value="RNaseH-like_sf"/>
</dbReference>
<dbReference type="SUPFAM" id="SSF53098">
    <property type="entry name" value="Ribonuclease H-like"/>
    <property type="match status" value="1"/>
</dbReference>
<comment type="caution">
    <text evidence="4">The sequence shown here is derived from an EMBL/GenBank/DDBJ whole genome shotgun (WGS) entry which is preliminary data.</text>
</comment>
<dbReference type="GO" id="GO:0015074">
    <property type="term" value="P:DNA integration"/>
    <property type="evidence" value="ECO:0007669"/>
    <property type="project" value="InterPro"/>
</dbReference>
<dbReference type="GO" id="GO:0003676">
    <property type="term" value="F:nucleic acid binding"/>
    <property type="evidence" value="ECO:0007669"/>
    <property type="project" value="InterPro"/>
</dbReference>
<organism evidence="4 5">
    <name type="scientific">Rhodovulum visakhapatnamense</name>
    <dbReference type="NCBI Taxonomy" id="364297"/>
    <lineage>
        <taxon>Bacteria</taxon>
        <taxon>Pseudomonadati</taxon>
        <taxon>Pseudomonadota</taxon>
        <taxon>Alphaproteobacteria</taxon>
        <taxon>Rhodobacterales</taxon>
        <taxon>Paracoccaceae</taxon>
        <taxon>Rhodovulum</taxon>
    </lineage>
</organism>
<comment type="similarity">
    <text evidence="1">Belongs to the transposase IS21/IS408/IS1162 family.</text>
</comment>
<dbReference type="Gene3D" id="3.30.420.10">
    <property type="entry name" value="Ribonuclease H-like superfamily/Ribonuclease H"/>
    <property type="match status" value="1"/>
</dbReference>
<feature type="region of interest" description="Disordered" evidence="2">
    <location>
        <begin position="400"/>
        <end position="420"/>
    </location>
</feature>
<evidence type="ECO:0000313" key="4">
    <source>
        <dbReference type="EMBL" id="TDX26846.1"/>
    </source>
</evidence>
<dbReference type="Pfam" id="PF22483">
    <property type="entry name" value="Mu-transpos_C_2"/>
    <property type="match status" value="1"/>
</dbReference>
<feature type="compositionally biased region" description="Basic and acidic residues" evidence="2">
    <location>
        <begin position="409"/>
        <end position="420"/>
    </location>
</feature>
<dbReference type="PROSITE" id="PS50994">
    <property type="entry name" value="INTEGRASE"/>
    <property type="match status" value="1"/>
</dbReference>
<reference evidence="4 5" key="1">
    <citation type="submission" date="2019-03" db="EMBL/GenBank/DDBJ databases">
        <title>Genomic Encyclopedia of Type Strains, Phase IV (KMG-IV): sequencing the most valuable type-strain genomes for metagenomic binning, comparative biology and taxonomic classification.</title>
        <authorList>
            <person name="Goeker M."/>
        </authorList>
    </citation>
    <scope>NUCLEOTIDE SEQUENCE [LARGE SCALE GENOMIC DNA]</scope>
    <source>
        <strain evidence="4 5">JA181</strain>
    </source>
</reference>
<dbReference type="InterPro" id="IPR054353">
    <property type="entry name" value="IstA-like_C"/>
</dbReference>
<evidence type="ECO:0000256" key="2">
    <source>
        <dbReference type="SAM" id="MobiDB-lite"/>
    </source>
</evidence>
<dbReference type="PANTHER" id="PTHR35004">
    <property type="entry name" value="TRANSPOSASE RV3428C-RELATED"/>
    <property type="match status" value="1"/>
</dbReference>
<sequence>MSGTAGQPAVSVREASASAYVPLSFDPGEAYQFDWSHEIVILDGVTVTVKVAHVRLCHSRMPFVRAYPRETQEMVFDAHDRVFAFFGGACARGIYDNMKTAVDTIFVGKDRAYNRRFEQMCGHYLVEPVACTPASGWEKGQVENQAGVLRRRFFVPRPKFKSFAELNAWLEDRCIAYAKANRHPDIPDKTIWEVFEEERSGLVPYVGPFDGFHAVPASVSKTCLVRFDKNRYSVDARAVGRPVEIRAYADRLECWQDGQVVARHDRAFGRGKTIYDPLHYIPVLARKPGALRNGAPFKGWDLPPALHRVQRKLERQPGGDRQMVDILGAVLTDGLEAVEAACAEALEQGVHSAGVVLNILARYREPPPPLTITTPDVLKLDREPAANCDRYDSLRRTRNGTIAGAGRHGSTEALRHEDGL</sequence>
<protein>
    <submittedName>
        <fullName evidence="4">Integrase-like protein</fullName>
    </submittedName>
</protein>
<dbReference type="NCBIfam" id="NF033546">
    <property type="entry name" value="transpos_IS21"/>
    <property type="match status" value="1"/>
</dbReference>
<evidence type="ECO:0000256" key="1">
    <source>
        <dbReference type="ARBA" id="ARBA00009277"/>
    </source>
</evidence>
<dbReference type="InterPro" id="IPR036397">
    <property type="entry name" value="RNaseH_sf"/>
</dbReference>
<name>A0A4R8FKR2_9RHOB</name>
<dbReference type="InterPro" id="IPR001584">
    <property type="entry name" value="Integrase_cat-core"/>
</dbReference>
<evidence type="ECO:0000259" key="3">
    <source>
        <dbReference type="PROSITE" id="PS50994"/>
    </source>
</evidence>
<dbReference type="AlphaFoldDB" id="A0A4R8FKR2"/>